<evidence type="ECO:0000259" key="1">
    <source>
        <dbReference type="Pfam" id="PF22907"/>
    </source>
</evidence>
<comment type="caution">
    <text evidence="2">The sequence shown here is derived from an EMBL/GenBank/DDBJ whole genome shotgun (WGS) entry which is preliminary data.</text>
</comment>
<evidence type="ECO:0000313" key="3">
    <source>
        <dbReference type="Proteomes" id="UP001295684"/>
    </source>
</evidence>
<accession>A0AAD1XQ89</accession>
<protein>
    <recommendedName>
        <fullName evidence="1">Alpha-mannosidase Ams1-like N-terminal domain-containing protein</fullName>
    </recommendedName>
</protein>
<dbReference type="Proteomes" id="UP001295684">
    <property type="component" value="Unassembled WGS sequence"/>
</dbReference>
<feature type="domain" description="Alpha-mannosidase Ams1-like N-terminal" evidence="1">
    <location>
        <begin position="3"/>
        <end position="83"/>
    </location>
</feature>
<gene>
    <name evidence="2" type="ORF">ECRASSUSDP1_LOCUS18402</name>
</gene>
<organism evidence="2 3">
    <name type="scientific">Euplotes crassus</name>
    <dbReference type="NCBI Taxonomy" id="5936"/>
    <lineage>
        <taxon>Eukaryota</taxon>
        <taxon>Sar</taxon>
        <taxon>Alveolata</taxon>
        <taxon>Ciliophora</taxon>
        <taxon>Intramacronucleata</taxon>
        <taxon>Spirotrichea</taxon>
        <taxon>Hypotrichia</taxon>
        <taxon>Euplotida</taxon>
        <taxon>Euplotidae</taxon>
        <taxon>Moneuplotes</taxon>
    </lineage>
</organism>
<keyword evidence="3" id="KW-1185">Reference proteome</keyword>
<dbReference type="InterPro" id="IPR054723">
    <property type="entry name" value="Ams1-like_N"/>
</dbReference>
<evidence type="ECO:0000313" key="2">
    <source>
        <dbReference type="EMBL" id="CAI2377021.1"/>
    </source>
</evidence>
<sequence length="101" mass="12038">MRNEAKSTHKGDKFGKSRTTHWFFIEFTFHTEWSDLVAPEDEFHLIWDSGCEASVYDYNTGQYLQVFSATSRNYYVLDKSYQRRKTNFAICDIRKLMSENT</sequence>
<name>A0AAD1XQ89_EUPCR</name>
<dbReference type="AlphaFoldDB" id="A0AAD1XQ89"/>
<reference evidence="2" key="1">
    <citation type="submission" date="2023-07" db="EMBL/GenBank/DDBJ databases">
        <authorList>
            <consortium name="AG Swart"/>
            <person name="Singh M."/>
            <person name="Singh A."/>
            <person name="Seah K."/>
            <person name="Emmerich C."/>
        </authorList>
    </citation>
    <scope>NUCLEOTIDE SEQUENCE</scope>
    <source>
        <strain evidence="2">DP1</strain>
    </source>
</reference>
<proteinExistence type="predicted"/>
<dbReference type="Pfam" id="PF22907">
    <property type="entry name" value="Ams1-like_1st"/>
    <property type="match status" value="1"/>
</dbReference>
<dbReference type="EMBL" id="CAMPGE010018620">
    <property type="protein sequence ID" value="CAI2377021.1"/>
    <property type="molecule type" value="Genomic_DNA"/>
</dbReference>